<evidence type="ECO:0008006" key="3">
    <source>
        <dbReference type="Google" id="ProtNLM"/>
    </source>
</evidence>
<dbReference type="AlphaFoldDB" id="A0A9D5HLU5"/>
<dbReference type="FunFam" id="3.30.980.10:FF:000008">
    <property type="entry name" value="Similar to alanyl-tRNA synthetase"/>
    <property type="match status" value="1"/>
</dbReference>
<dbReference type="InterPro" id="IPR051335">
    <property type="entry name" value="Alanyl-tRNA_Editing_Enzymes"/>
</dbReference>
<organism evidence="1 2">
    <name type="scientific">Dioscorea zingiberensis</name>
    <dbReference type="NCBI Taxonomy" id="325984"/>
    <lineage>
        <taxon>Eukaryota</taxon>
        <taxon>Viridiplantae</taxon>
        <taxon>Streptophyta</taxon>
        <taxon>Embryophyta</taxon>
        <taxon>Tracheophyta</taxon>
        <taxon>Spermatophyta</taxon>
        <taxon>Magnoliopsida</taxon>
        <taxon>Liliopsida</taxon>
        <taxon>Dioscoreales</taxon>
        <taxon>Dioscoreaceae</taxon>
        <taxon>Dioscorea</taxon>
    </lineage>
</organism>
<dbReference type="EMBL" id="JAGGNH010000002">
    <property type="protein sequence ID" value="KAJ0980672.1"/>
    <property type="molecule type" value="Genomic_DNA"/>
</dbReference>
<sequence>MISLFRARVWHYGFLEFLEDGSESKFKEGQEVSLYVDAERRELNSRLHSAGHLLDVCMRNVGLSYLEPTKGYHFPDGPFVEYKGVIPQDQLLLKQKELEAEANALISTGGKVSASILPYDEAAKWCGGDLPSYIAEGSTPRIVKLGDSPGCPCGGTHVTDIANIRSLKVSQIRTKKGFTKVFYNINP</sequence>
<protein>
    <recommendedName>
        <fullName evidence="3">Threonyl/alanyl tRNA synthetase SAD domain-containing protein</fullName>
    </recommendedName>
</protein>
<keyword evidence="2" id="KW-1185">Reference proteome</keyword>
<dbReference type="PANTHER" id="PTHR43462:SF2">
    <property type="entry name" value="THREONYL AND ALANYL TRNA SYNTHETASE SECOND ADDITIONAL DOMAIN-CONTAINING PROTEIN"/>
    <property type="match status" value="1"/>
</dbReference>
<comment type="caution">
    <text evidence="1">The sequence shown here is derived from an EMBL/GenBank/DDBJ whole genome shotgun (WGS) entry which is preliminary data.</text>
</comment>
<gene>
    <name evidence="1" type="ORF">J5N97_008927</name>
</gene>
<reference evidence="1" key="2">
    <citation type="journal article" date="2022" name="Hortic Res">
        <title>The genome of Dioscorea zingiberensis sheds light on the biosynthesis, origin and evolution of the medicinally important diosgenin saponins.</title>
        <authorList>
            <person name="Li Y."/>
            <person name="Tan C."/>
            <person name="Li Z."/>
            <person name="Guo J."/>
            <person name="Li S."/>
            <person name="Chen X."/>
            <person name="Wang C."/>
            <person name="Dai X."/>
            <person name="Yang H."/>
            <person name="Song W."/>
            <person name="Hou L."/>
            <person name="Xu J."/>
            <person name="Tong Z."/>
            <person name="Xu A."/>
            <person name="Yuan X."/>
            <person name="Wang W."/>
            <person name="Yang Q."/>
            <person name="Chen L."/>
            <person name="Sun Z."/>
            <person name="Wang K."/>
            <person name="Pan B."/>
            <person name="Chen J."/>
            <person name="Bao Y."/>
            <person name="Liu F."/>
            <person name="Qi X."/>
            <person name="Gang D.R."/>
            <person name="Wen J."/>
            <person name="Li J."/>
        </authorList>
    </citation>
    <scope>NUCLEOTIDE SEQUENCE</scope>
    <source>
        <strain evidence="1">Dzin_1.0</strain>
    </source>
</reference>
<dbReference type="PANTHER" id="PTHR43462">
    <property type="entry name" value="ALANYL-TRNA EDITING PROTEIN"/>
    <property type="match status" value="1"/>
</dbReference>
<evidence type="ECO:0000313" key="1">
    <source>
        <dbReference type="EMBL" id="KAJ0980672.1"/>
    </source>
</evidence>
<accession>A0A9D5HLU5</accession>
<proteinExistence type="predicted"/>
<dbReference type="SUPFAM" id="SSF55186">
    <property type="entry name" value="ThrRS/AlaRS common domain"/>
    <property type="match status" value="1"/>
</dbReference>
<dbReference type="OrthoDB" id="288942at2759"/>
<reference evidence="1" key="1">
    <citation type="submission" date="2021-03" db="EMBL/GenBank/DDBJ databases">
        <authorList>
            <person name="Li Z."/>
            <person name="Yang C."/>
        </authorList>
    </citation>
    <scope>NUCLEOTIDE SEQUENCE</scope>
    <source>
        <strain evidence="1">Dzin_1.0</strain>
        <tissue evidence="1">Leaf</tissue>
    </source>
</reference>
<evidence type="ECO:0000313" key="2">
    <source>
        <dbReference type="Proteomes" id="UP001085076"/>
    </source>
</evidence>
<dbReference type="GO" id="GO:0000166">
    <property type="term" value="F:nucleotide binding"/>
    <property type="evidence" value="ECO:0007669"/>
    <property type="project" value="InterPro"/>
</dbReference>
<dbReference type="InterPro" id="IPR018163">
    <property type="entry name" value="Thr/Ala-tRNA-synth_IIc_edit"/>
</dbReference>
<dbReference type="Gene3D" id="3.30.980.10">
    <property type="entry name" value="Threonyl-trna Synthetase, Chain A, domain 2"/>
    <property type="match status" value="1"/>
</dbReference>
<dbReference type="Proteomes" id="UP001085076">
    <property type="component" value="Miscellaneous, Linkage group lg02"/>
</dbReference>
<name>A0A9D5HLU5_9LILI</name>